<dbReference type="RefSeq" id="XP_068359774.1">
    <property type="nucleotide sequence ID" value="XM_068504232.1"/>
</dbReference>
<dbReference type="VEuPathDB" id="TrichDB:TRFO_25245"/>
<name>A0A1J4KAE4_9EUKA</name>
<gene>
    <name evidence="1" type="ORF">TRFO_25245</name>
</gene>
<keyword evidence="2" id="KW-1185">Reference proteome</keyword>
<proteinExistence type="predicted"/>
<sequence>MSSKKKARTISGKGKKGVDETEKLVAGNGWTTAATAKYLECQTDEERLQQLFAMFSISEDDYKYNFKATATIDFHFGNAVYCQEANFDANKLQFFCRSLHKLLETGISRVQEDPNLDYEALRGELFEQFRTLFTEFNQPDFIFTTQEASELIKYVTVSFLRPLRLILHPHYLENHTAYFLEMKKVFRPMAPVPLSECEEIRPIIPEEEEFPILALPRDQENLDLATMRQIIKQYTDEMVKAIDKRYDTLEEQMAKVNPVQSP</sequence>
<comment type="caution">
    <text evidence="1">The sequence shown here is derived from an EMBL/GenBank/DDBJ whole genome shotgun (WGS) entry which is preliminary data.</text>
</comment>
<reference evidence="1" key="1">
    <citation type="submission" date="2016-10" db="EMBL/GenBank/DDBJ databases">
        <authorList>
            <person name="Benchimol M."/>
            <person name="Almeida L.G."/>
            <person name="Vasconcelos A.T."/>
            <person name="Perreira-Neves A."/>
            <person name="Rosa I.A."/>
            <person name="Tasca T."/>
            <person name="Bogo M.R."/>
            <person name="de Souza W."/>
        </authorList>
    </citation>
    <scope>NUCLEOTIDE SEQUENCE [LARGE SCALE GENOMIC DNA]</scope>
    <source>
        <strain evidence="1">K</strain>
    </source>
</reference>
<dbReference type="GeneID" id="94838936"/>
<evidence type="ECO:0000313" key="1">
    <source>
        <dbReference type="EMBL" id="OHT06638.1"/>
    </source>
</evidence>
<dbReference type="EMBL" id="MLAK01000719">
    <property type="protein sequence ID" value="OHT06638.1"/>
    <property type="molecule type" value="Genomic_DNA"/>
</dbReference>
<dbReference type="AlphaFoldDB" id="A0A1J4KAE4"/>
<organism evidence="1 2">
    <name type="scientific">Tritrichomonas foetus</name>
    <dbReference type="NCBI Taxonomy" id="1144522"/>
    <lineage>
        <taxon>Eukaryota</taxon>
        <taxon>Metamonada</taxon>
        <taxon>Parabasalia</taxon>
        <taxon>Tritrichomonadida</taxon>
        <taxon>Tritrichomonadidae</taxon>
        <taxon>Tritrichomonas</taxon>
    </lineage>
</organism>
<evidence type="ECO:0000313" key="2">
    <source>
        <dbReference type="Proteomes" id="UP000179807"/>
    </source>
</evidence>
<dbReference type="Proteomes" id="UP000179807">
    <property type="component" value="Unassembled WGS sequence"/>
</dbReference>
<dbReference type="OrthoDB" id="10263301at2759"/>
<accession>A0A1J4KAE4</accession>
<protein>
    <submittedName>
        <fullName evidence="1">Uncharacterized protein</fullName>
    </submittedName>
</protein>